<name>A0A7G1I8D6_MYCKA</name>
<keyword evidence="2" id="KW-1185">Reference proteome</keyword>
<proteinExistence type="predicted"/>
<evidence type="ECO:0000313" key="1">
    <source>
        <dbReference type="EMBL" id="BCI86563.1"/>
    </source>
</evidence>
<dbReference type="EMBL" id="AP023343">
    <property type="protein sequence ID" value="BCI86563.1"/>
    <property type="molecule type" value="Genomic_DNA"/>
</dbReference>
<organism evidence="1 2">
    <name type="scientific">Mycobacterium kansasii</name>
    <dbReference type="NCBI Taxonomy" id="1768"/>
    <lineage>
        <taxon>Bacteria</taxon>
        <taxon>Bacillati</taxon>
        <taxon>Actinomycetota</taxon>
        <taxon>Actinomycetes</taxon>
        <taxon>Mycobacteriales</taxon>
        <taxon>Mycobacteriaceae</taxon>
        <taxon>Mycobacterium</taxon>
    </lineage>
</organism>
<evidence type="ECO:0000313" key="2">
    <source>
        <dbReference type="Proteomes" id="UP000516380"/>
    </source>
</evidence>
<dbReference type="AlphaFoldDB" id="A0A7G1I8D6"/>
<reference evidence="1 2" key="1">
    <citation type="submission" date="2020-07" db="EMBL/GenBank/DDBJ databases">
        <title>Mycobacterium kansasii (former subtype) with zoonotic potential isolated from diseased indoor pet cat, Japan.</title>
        <authorList>
            <person name="Fukano H."/>
            <person name="Terazono T."/>
            <person name="Hoshino Y."/>
        </authorList>
    </citation>
    <scope>NUCLEOTIDE SEQUENCE [LARGE SCALE GENOMIC DNA]</scope>
    <source>
        <strain evidence="1 2">Kuro-I</strain>
    </source>
</reference>
<sequence length="187" mass="19762">MGLGYVAAAQAALAGGDVAEAQVASEAAWRYLSVAQPKMAVAQRGFNAVEAARALGDLTAARSWADDAVAVATGWHRVAAYLARARVATAQGLQDLSERDAHDALTCAADSGVYLHLADTLDCLADLGKGTDNCRAARLSARPMPVAGGWGRCCSRSTNPTTRRRWPDCETRWVITISMPHGQQARP</sequence>
<protein>
    <submittedName>
        <fullName evidence="1">Uncharacterized protein</fullName>
    </submittedName>
</protein>
<dbReference type="Proteomes" id="UP000516380">
    <property type="component" value="Chromosome"/>
</dbReference>
<gene>
    <name evidence="1" type="ORF">NIIDMKKI_17690</name>
</gene>
<accession>A0A7G1I8D6</accession>